<evidence type="ECO:0000313" key="3">
    <source>
        <dbReference type="EMBL" id="KAD4180226.1"/>
    </source>
</evidence>
<sequence length="154" mass="17233">MEYAMLISQLGGCMDIRDDIFGGSLNLEDTHLKEGFQEGYEAGFASGKDDGREVGLKTGFITGEELGFYRGCIDVWKSAIRVEPSRFSARVQKNIKEMDELVSRYPILEPENESVTDIMGSLRLKFRAICATLNVKLEYNGYPKATSGPNEIQF</sequence>
<comment type="similarity">
    <text evidence="1">Belongs to the LTO1 family.</text>
</comment>
<evidence type="ECO:0000259" key="2">
    <source>
        <dbReference type="Pfam" id="PF09811"/>
    </source>
</evidence>
<comment type="caution">
    <text evidence="3">The sequence shown here is derived from an EMBL/GenBank/DDBJ whole genome shotgun (WGS) entry which is preliminary data.</text>
</comment>
<accession>A0A5N6N1J3</accession>
<dbReference type="InterPro" id="IPR019191">
    <property type="entry name" value="Essential_protein_Yae1_N"/>
</dbReference>
<evidence type="ECO:0000256" key="1">
    <source>
        <dbReference type="ARBA" id="ARBA00038090"/>
    </source>
</evidence>
<dbReference type="Proteomes" id="UP000326396">
    <property type="component" value="Linkage Group LG4"/>
</dbReference>
<gene>
    <name evidence="3" type="ORF">E3N88_28817</name>
</gene>
<dbReference type="AlphaFoldDB" id="A0A5N6N1J3"/>
<dbReference type="EMBL" id="SZYD01000014">
    <property type="protein sequence ID" value="KAD4180226.1"/>
    <property type="molecule type" value="Genomic_DNA"/>
</dbReference>
<dbReference type="PANTHER" id="PTHR28532:SF1">
    <property type="entry name" value="ORAL CANCER OVEREXPRESSED 1"/>
    <property type="match status" value="1"/>
</dbReference>
<dbReference type="InterPro" id="IPR052436">
    <property type="entry name" value="LTO1_adapter"/>
</dbReference>
<dbReference type="PANTHER" id="PTHR28532">
    <property type="entry name" value="GEO13458P1"/>
    <property type="match status" value="1"/>
</dbReference>
<keyword evidence="4" id="KW-1185">Reference proteome</keyword>
<dbReference type="Pfam" id="PF09811">
    <property type="entry name" value="Yae1_N"/>
    <property type="match status" value="1"/>
</dbReference>
<organism evidence="3 4">
    <name type="scientific">Mikania micrantha</name>
    <name type="common">bitter vine</name>
    <dbReference type="NCBI Taxonomy" id="192012"/>
    <lineage>
        <taxon>Eukaryota</taxon>
        <taxon>Viridiplantae</taxon>
        <taxon>Streptophyta</taxon>
        <taxon>Embryophyta</taxon>
        <taxon>Tracheophyta</taxon>
        <taxon>Spermatophyta</taxon>
        <taxon>Magnoliopsida</taxon>
        <taxon>eudicotyledons</taxon>
        <taxon>Gunneridae</taxon>
        <taxon>Pentapetalae</taxon>
        <taxon>asterids</taxon>
        <taxon>campanulids</taxon>
        <taxon>Asterales</taxon>
        <taxon>Asteraceae</taxon>
        <taxon>Asteroideae</taxon>
        <taxon>Heliantheae alliance</taxon>
        <taxon>Eupatorieae</taxon>
        <taxon>Mikania</taxon>
    </lineage>
</organism>
<proteinExistence type="inferred from homology"/>
<evidence type="ECO:0000313" key="4">
    <source>
        <dbReference type="Proteomes" id="UP000326396"/>
    </source>
</evidence>
<reference evidence="3 4" key="1">
    <citation type="submission" date="2019-05" db="EMBL/GenBank/DDBJ databases">
        <title>Mikania micrantha, genome provides insights into the molecular mechanism of rapid growth.</title>
        <authorList>
            <person name="Liu B."/>
        </authorList>
    </citation>
    <scope>NUCLEOTIDE SEQUENCE [LARGE SCALE GENOMIC DNA]</scope>
    <source>
        <strain evidence="3">NLD-2019</strain>
        <tissue evidence="3">Leaf</tissue>
    </source>
</reference>
<feature type="domain" description="Essential protein Yae1 N-terminal" evidence="2">
    <location>
        <begin position="35"/>
        <end position="73"/>
    </location>
</feature>
<dbReference type="OrthoDB" id="48036at2759"/>
<name>A0A5N6N1J3_9ASTR</name>
<protein>
    <recommendedName>
        <fullName evidence="2">Essential protein Yae1 N-terminal domain-containing protein</fullName>
    </recommendedName>
</protein>